<dbReference type="InterPro" id="IPR029068">
    <property type="entry name" value="Glyas_Bleomycin-R_OHBP_Dase"/>
</dbReference>
<feature type="binding site" evidence="8">
    <location>
        <position position="109"/>
    </location>
    <ligand>
        <name>Zn(2+)</name>
        <dbReference type="ChEBI" id="CHEBI:29105"/>
        <note>ligand shared between dimeric partners</note>
    </ligand>
</feature>
<evidence type="ECO:0000256" key="10">
    <source>
        <dbReference type="SAM" id="SignalP"/>
    </source>
</evidence>
<dbReference type="EMBL" id="JATAAI010000005">
    <property type="protein sequence ID" value="KAK1745374.1"/>
    <property type="molecule type" value="Genomic_DNA"/>
</dbReference>
<dbReference type="PANTHER" id="PTHR10374:SF30">
    <property type="entry name" value="LACTOYLGLUTATHIONE LYASE"/>
    <property type="match status" value="1"/>
</dbReference>
<dbReference type="InterPro" id="IPR004360">
    <property type="entry name" value="Glyas_Fos-R_dOase_dom"/>
</dbReference>
<dbReference type="InterPro" id="IPR018146">
    <property type="entry name" value="Glyoxalase_1_CS"/>
</dbReference>
<dbReference type="PROSITE" id="PS00934">
    <property type="entry name" value="GLYOXALASE_I_1"/>
    <property type="match status" value="1"/>
</dbReference>
<dbReference type="SUPFAM" id="SSF54593">
    <property type="entry name" value="Glyoxalase/Bleomycin resistance protein/Dihydroxybiphenyl dioxygenase"/>
    <property type="match status" value="1"/>
</dbReference>
<feature type="binding site" evidence="8">
    <location>
        <position position="214"/>
    </location>
    <ligand>
        <name>Zn(2+)</name>
        <dbReference type="ChEBI" id="CHEBI:29105"/>
        <note>ligand shared between dimeric partners</note>
    </ligand>
</feature>
<feature type="active site" description="Proton donor/acceptor" evidence="7">
    <location>
        <position position="260"/>
    </location>
</feature>
<keyword evidence="5 8" id="KW-0862">Zinc</keyword>
<keyword evidence="10" id="KW-0732">Signal</keyword>
<evidence type="ECO:0000256" key="8">
    <source>
        <dbReference type="PIRSR" id="PIRSR604361-3"/>
    </source>
</evidence>
<dbReference type="Gene3D" id="3.10.180.10">
    <property type="entry name" value="2,3-Dihydroxybiphenyl 1,2-Dioxygenase, domain 1"/>
    <property type="match status" value="1"/>
</dbReference>
<comment type="pathway">
    <text evidence="1 9">Secondary metabolite metabolism; methylglyoxal degradation; (R)-lactate from methylglyoxal: step 1/2.</text>
</comment>
<evidence type="ECO:0000256" key="6">
    <source>
        <dbReference type="ARBA" id="ARBA00023239"/>
    </source>
</evidence>
<evidence type="ECO:0000256" key="4">
    <source>
        <dbReference type="ARBA" id="ARBA00022723"/>
    </source>
</evidence>
<dbReference type="AlphaFoldDB" id="A0AAD8YF60"/>
<keyword evidence="4 8" id="KW-0479">Metal-binding</keyword>
<dbReference type="PANTHER" id="PTHR10374">
    <property type="entry name" value="LACTOYLGLUTATHIONE LYASE GLYOXALASE I"/>
    <property type="match status" value="1"/>
</dbReference>
<reference evidence="12" key="1">
    <citation type="submission" date="2023-06" db="EMBL/GenBank/DDBJ databases">
        <title>Survivors Of The Sea: Transcriptome response of Skeletonema marinoi to long-term dormancy.</title>
        <authorList>
            <person name="Pinder M.I.M."/>
            <person name="Kourtchenko O."/>
            <person name="Robertson E.K."/>
            <person name="Larsson T."/>
            <person name="Maumus F."/>
            <person name="Osuna-Cruz C.M."/>
            <person name="Vancaester E."/>
            <person name="Stenow R."/>
            <person name="Vandepoele K."/>
            <person name="Ploug H."/>
            <person name="Bruchert V."/>
            <person name="Godhe A."/>
            <person name="Topel M."/>
        </authorList>
    </citation>
    <scope>NUCLEOTIDE SEQUENCE</scope>
    <source>
        <strain evidence="12">R05AC</strain>
    </source>
</reference>
<dbReference type="CDD" id="cd07233">
    <property type="entry name" value="GlxI_Zn"/>
    <property type="match status" value="1"/>
</dbReference>
<dbReference type="EC" id="4.4.1.5" evidence="3 9"/>
<evidence type="ECO:0000256" key="2">
    <source>
        <dbReference type="ARBA" id="ARBA00010363"/>
    </source>
</evidence>
<dbReference type="NCBIfam" id="TIGR00068">
    <property type="entry name" value="glyox_I"/>
    <property type="match status" value="1"/>
</dbReference>
<dbReference type="Pfam" id="PF00903">
    <property type="entry name" value="Glyoxalase"/>
    <property type="match status" value="1"/>
</dbReference>
<dbReference type="PROSITE" id="PS51819">
    <property type="entry name" value="VOC"/>
    <property type="match status" value="1"/>
</dbReference>
<dbReference type="InterPro" id="IPR037523">
    <property type="entry name" value="VOC_core"/>
</dbReference>
<dbReference type="InterPro" id="IPR004361">
    <property type="entry name" value="Glyoxalase_1"/>
</dbReference>
<organism evidence="12 13">
    <name type="scientific">Skeletonema marinoi</name>
    <dbReference type="NCBI Taxonomy" id="267567"/>
    <lineage>
        <taxon>Eukaryota</taxon>
        <taxon>Sar</taxon>
        <taxon>Stramenopiles</taxon>
        <taxon>Ochrophyta</taxon>
        <taxon>Bacillariophyta</taxon>
        <taxon>Coscinodiscophyceae</taxon>
        <taxon>Thalassiosirophycidae</taxon>
        <taxon>Thalassiosirales</taxon>
        <taxon>Skeletonemataceae</taxon>
        <taxon>Skeletonema</taxon>
        <taxon>Skeletonema marinoi-dohrnii complex</taxon>
    </lineage>
</organism>
<protein>
    <recommendedName>
        <fullName evidence="3 9">Lactoylglutathione lyase</fullName>
        <ecNumber evidence="3 9">4.4.1.5</ecNumber>
    </recommendedName>
    <alternativeName>
        <fullName evidence="9">Glyoxalase I</fullName>
    </alternativeName>
</protein>
<sequence>MRFASTLAAAVALTSSTVSAFVAPSTSISTTATTTDLKMSEVEQPDVSAYMTGARPPLETIREMPLLVAKIVYYVKCTFSSRKSSKLTHHLHSSKPLQQEGTENYIMQQTMVRVKDPKASLDFYCNVLGFKLLMYREFPQWEFNVYFVAPIADASTIPEDEDGRWAMCMNTPGCLELTWNYGSEKEDAKYVYNTGNGDSTGTSDGQKIKGGFGHIGITVPNVYRACERFKEMGCEFHKSPNGGGMKGLAFIKDPDGYLVEILPQGKMVPEAIDCMGVAADGGEGYKDNSK</sequence>
<evidence type="ECO:0000256" key="3">
    <source>
        <dbReference type="ARBA" id="ARBA00012081"/>
    </source>
</evidence>
<evidence type="ECO:0000256" key="5">
    <source>
        <dbReference type="ARBA" id="ARBA00022833"/>
    </source>
</evidence>
<comment type="caution">
    <text evidence="12">The sequence shown here is derived from an EMBL/GenBank/DDBJ whole genome shotgun (WGS) entry which is preliminary data.</text>
</comment>
<keyword evidence="13" id="KW-1185">Reference proteome</keyword>
<evidence type="ECO:0000256" key="7">
    <source>
        <dbReference type="PIRSR" id="PIRSR604361-1"/>
    </source>
</evidence>
<accession>A0AAD8YF60</accession>
<evidence type="ECO:0000256" key="9">
    <source>
        <dbReference type="RuleBase" id="RU361179"/>
    </source>
</evidence>
<evidence type="ECO:0000313" key="13">
    <source>
        <dbReference type="Proteomes" id="UP001224775"/>
    </source>
</evidence>
<comment type="similarity">
    <text evidence="2 9">Belongs to the glyoxalase I family.</text>
</comment>
<feature type="chain" id="PRO_5042176031" description="Lactoylglutathione lyase" evidence="10">
    <location>
        <begin position="21"/>
        <end position="290"/>
    </location>
</feature>
<proteinExistence type="inferred from homology"/>
<comment type="cofactor">
    <cofactor evidence="8">
        <name>Zn(2+)</name>
        <dbReference type="ChEBI" id="CHEBI:29105"/>
    </cofactor>
    <text evidence="8">Binds 1 zinc ion per subunit. In the homodimer, two zinc ions are bound between subunits.</text>
</comment>
<dbReference type="PROSITE" id="PS00935">
    <property type="entry name" value="GLYOXALASE_I_2"/>
    <property type="match status" value="1"/>
</dbReference>
<name>A0AAD8YF60_9STRA</name>
<evidence type="ECO:0000259" key="11">
    <source>
        <dbReference type="PROSITE" id="PS51819"/>
    </source>
</evidence>
<keyword evidence="6 9" id="KW-0456">Lyase</keyword>
<dbReference type="GO" id="GO:0004462">
    <property type="term" value="F:lactoylglutathione lyase activity"/>
    <property type="evidence" value="ECO:0007669"/>
    <property type="project" value="UniProtKB-UniRule"/>
</dbReference>
<dbReference type="Proteomes" id="UP001224775">
    <property type="component" value="Unassembled WGS sequence"/>
</dbReference>
<comment type="catalytic activity">
    <reaction evidence="9">
        <text>(R)-S-lactoylglutathione = methylglyoxal + glutathione</text>
        <dbReference type="Rhea" id="RHEA:19069"/>
        <dbReference type="ChEBI" id="CHEBI:17158"/>
        <dbReference type="ChEBI" id="CHEBI:57474"/>
        <dbReference type="ChEBI" id="CHEBI:57925"/>
        <dbReference type="EC" id="4.4.1.5"/>
    </reaction>
</comment>
<feature type="domain" description="VOC" evidence="11">
    <location>
        <begin position="106"/>
        <end position="264"/>
    </location>
</feature>
<dbReference type="GO" id="GO:0046872">
    <property type="term" value="F:metal ion binding"/>
    <property type="evidence" value="ECO:0007669"/>
    <property type="project" value="UniProtKB-UniRule"/>
</dbReference>
<feature type="binding site" evidence="8">
    <location>
        <position position="176"/>
    </location>
    <ligand>
        <name>Zn(2+)</name>
        <dbReference type="ChEBI" id="CHEBI:29105"/>
        <note>ligand shared between dimeric partners</note>
    </ligand>
</feature>
<comment type="function">
    <text evidence="9">Catalyzes the conversion of hemimercaptal, formed from methylglyoxal and glutathione, to S-lactoylglutathione.</text>
</comment>
<evidence type="ECO:0000256" key="1">
    <source>
        <dbReference type="ARBA" id="ARBA00005008"/>
    </source>
</evidence>
<feature type="signal peptide" evidence="10">
    <location>
        <begin position="1"/>
        <end position="20"/>
    </location>
</feature>
<feature type="binding site" evidence="8">
    <location>
        <position position="260"/>
    </location>
    <ligand>
        <name>Zn(2+)</name>
        <dbReference type="ChEBI" id="CHEBI:29105"/>
        <note>ligand shared between dimeric partners</note>
    </ligand>
</feature>
<gene>
    <name evidence="12" type="ORF">QTG54_003298</name>
</gene>
<evidence type="ECO:0000313" key="12">
    <source>
        <dbReference type="EMBL" id="KAK1745374.1"/>
    </source>
</evidence>